<dbReference type="SUPFAM" id="SSF52794">
    <property type="entry name" value="PTS system IIB component-like"/>
    <property type="match status" value="1"/>
</dbReference>
<dbReference type="PROSITE" id="PS51372">
    <property type="entry name" value="PRD_2"/>
    <property type="match status" value="1"/>
</dbReference>
<evidence type="ECO:0000259" key="7">
    <source>
        <dbReference type="PROSITE" id="PS51099"/>
    </source>
</evidence>
<proteinExistence type="predicted"/>
<evidence type="ECO:0000256" key="3">
    <source>
        <dbReference type="ARBA" id="ARBA00023015"/>
    </source>
</evidence>
<protein>
    <submittedName>
        <fullName evidence="9">Uncharacterized protein</fullName>
    </submittedName>
</protein>
<evidence type="ECO:0000313" key="9">
    <source>
        <dbReference type="EMBL" id="OPF87544.1"/>
    </source>
</evidence>
<dbReference type="RefSeq" id="WP_079346168.1">
    <property type="nucleotide sequence ID" value="NZ_MVAB01000001.1"/>
</dbReference>
<dbReference type="InterPro" id="IPR036634">
    <property type="entry name" value="PRD_sf"/>
</dbReference>
<dbReference type="CDD" id="cd05568">
    <property type="entry name" value="PTS_IIB_bgl_like"/>
    <property type="match status" value="1"/>
</dbReference>
<gene>
    <name evidence="9" type="ORF">BW731_04670</name>
</gene>
<dbReference type="Pfam" id="PF00874">
    <property type="entry name" value="PRD"/>
    <property type="match status" value="1"/>
</dbReference>
<dbReference type="InterPro" id="IPR002178">
    <property type="entry name" value="PTS_EIIA_type-2_dom"/>
</dbReference>
<keyword evidence="5" id="KW-0804">Transcription</keyword>
<feature type="domain" description="PRD" evidence="8">
    <location>
        <begin position="290"/>
        <end position="397"/>
    </location>
</feature>
<dbReference type="GO" id="GO:0006355">
    <property type="term" value="P:regulation of DNA-templated transcription"/>
    <property type="evidence" value="ECO:0007669"/>
    <property type="project" value="InterPro"/>
</dbReference>
<evidence type="ECO:0000256" key="2">
    <source>
        <dbReference type="ARBA" id="ARBA00022737"/>
    </source>
</evidence>
<dbReference type="PROSITE" id="PS51094">
    <property type="entry name" value="PTS_EIIA_TYPE_2"/>
    <property type="match status" value="1"/>
</dbReference>
<dbReference type="GO" id="GO:0008982">
    <property type="term" value="F:protein-N(PI)-phosphohistidine-sugar phosphotransferase activity"/>
    <property type="evidence" value="ECO:0007669"/>
    <property type="project" value="InterPro"/>
</dbReference>
<feature type="domain" description="PTS EIIB type-2" evidence="7">
    <location>
        <begin position="398"/>
        <end position="490"/>
    </location>
</feature>
<evidence type="ECO:0000256" key="5">
    <source>
        <dbReference type="ARBA" id="ARBA00023163"/>
    </source>
</evidence>
<dbReference type="GO" id="GO:0009401">
    <property type="term" value="P:phosphoenolpyruvate-dependent sugar phosphotransferase system"/>
    <property type="evidence" value="ECO:0007669"/>
    <property type="project" value="InterPro"/>
</dbReference>
<evidence type="ECO:0000256" key="4">
    <source>
        <dbReference type="ARBA" id="ARBA00023159"/>
    </source>
</evidence>
<dbReference type="Pfam" id="PF05043">
    <property type="entry name" value="Mga"/>
    <property type="match status" value="1"/>
</dbReference>
<keyword evidence="2" id="KW-0677">Repeat</keyword>
<keyword evidence="4" id="KW-0010">Activator</keyword>
<dbReference type="InterPro" id="IPR007737">
    <property type="entry name" value="Mga_HTH"/>
</dbReference>
<keyword evidence="3" id="KW-0805">Transcription regulation</keyword>
<comment type="caution">
    <text evidence="9">The sequence shown here is derived from an EMBL/GenBank/DDBJ whole genome shotgun (WGS) entry which is preliminary data.</text>
</comment>
<dbReference type="EMBL" id="MVAB01000001">
    <property type="protein sequence ID" value="OPF87544.1"/>
    <property type="molecule type" value="Genomic_DNA"/>
</dbReference>
<dbReference type="InterPro" id="IPR036095">
    <property type="entry name" value="PTS_EIIB-like_sf"/>
</dbReference>
<keyword evidence="10" id="KW-1185">Reference proteome</keyword>
<dbReference type="AlphaFoldDB" id="A0A1V4DG94"/>
<dbReference type="InterPro" id="IPR011608">
    <property type="entry name" value="PRD"/>
</dbReference>
<dbReference type="PANTHER" id="PTHR30185">
    <property type="entry name" value="CRYPTIC BETA-GLUCOSIDE BGL OPERON ANTITERMINATOR"/>
    <property type="match status" value="1"/>
</dbReference>
<feature type="domain" description="PTS EIIA type-2" evidence="6">
    <location>
        <begin position="505"/>
        <end position="643"/>
    </location>
</feature>
<dbReference type="InterPro" id="IPR050661">
    <property type="entry name" value="BglG_antiterminators"/>
</dbReference>
<dbReference type="SUPFAM" id="SSF55804">
    <property type="entry name" value="Phoshotransferase/anion transport protein"/>
    <property type="match status" value="1"/>
</dbReference>
<dbReference type="Gene3D" id="1.10.1790.10">
    <property type="entry name" value="PRD domain"/>
    <property type="match status" value="1"/>
</dbReference>
<sequence>MLKKREKKLLHLLIKQNDFQPASFFKDQLSVSTKTIYGDLDNIDFLFKSLHIEAKLIKKPRKGIKLELNEEDISKLNQLALYKVSWIENAYTTENRKLSILGYELFSEEKNTYSQYAEKFYVSAQTIKNDIDEIVSYFKNKQVNIYDLEQADESVIQNIAINYIKNFQKDDIWSIDKLNFIFDDQLIRKVEFYIEDIISVNKLTLSNYMKESLKISLLVFISRVRLGYHLEEKKKMMFSEIQTMELYMSSLSLIEKINNDLGIFFSTDDTYYLSSSLFSHGIQPFSINNNADEYFRHQVISMISQMNYWLKVDLSTDDLLIKSLISHIVPMIHRLKTGVYIRNPLLQNIKKQYSTMYSLVQYATVGLEESLDVSLPEDEIGFLTIHFQLAYEKIEITKHVLIVCSFGFVTSELILNRIERNISNRIILEVSDERALKSYDLEQIDLIISTVSLDREVSSNVPVIFVSPLPSNEEISSITSRISTIDQFEQNFSSESNLNKDLLITYSDNQYVYLRKNFDNKEEILTFLSNELENADKVTNSFRETLFQREINGSTEMDIGVAFPHADPRTVKETKIVFLTLAKPIKWNMLDIQIVCLVLISEDDMGQAKNIIATLYDLFKNQKKLNQLIESKCKKEFKDCLTK</sequence>
<dbReference type="Gene3D" id="3.40.50.2300">
    <property type="match status" value="1"/>
</dbReference>
<dbReference type="PROSITE" id="PS51099">
    <property type="entry name" value="PTS_EIIB_TYPE_2"/>
    <property type="match status" value="1"/>
</dbReference>
<dbReference type="SUPFAM" id="SSF63520">
    <property type="entry name" value="PTS-regulatory domain, PRD"/>
    <property type="match status" value="2"/>
</dbReference>
<dbReference type="InterPro" id="IPR016152">
    <property type="entry name" value="PTrfase/Anion_transptr"/>
</dbReference>
<dbReference type="Proteomes" id="UP000189970">
    <property type="component" value="Unassembled WGS sequence"/>
</dbReference>
<dbReference type="Pfam" id="PF00359">
    <property type="entry name" value="PTS_EIIA_2"/>
    <property type="match status" value="1"/>
</dbReference>
<evidence type="ECO:0000259" key="8">
    <source>
        <dbReference type="PROSITE" id="PS51372"/>
    </source>
</evidence>
<evidence type="ECO:0000259" key="6">
    <source>
        <dbReference type="PROSITE" id="PS51094"/>
    </source>
</evidence>
<organism evidence="9 10">
    <name type="scientific">Vagococcus martis</name>
    <dbReference type="NCBI Taxonomy" id="1768210"/>
    <lineage>
        <taxon>Bacteria</taxon>
        <taxon>Bacillati</taxon>
        <taxon>Bacillota</taxon>
        <taxon>Bacilli</taxon>
        <taxon>Lactobacillales</taxon>
        <taxon>Enterococcaceae</taxon>
        <taxon>Vagococcus</taxon>
    </lineage>
</organism>
<dbReference type="PANTHER" id="PTHR30185:SF18">
    <property type="entry name" value="TRANSCRIPTIONAL REGULATOR MTLR"/>
    <property type="match status" value="1"/>
</dbReference>
<name>A0A1V4DG94_9ENTE</name>
<dbReference type="InterPro" id="IPR013011">
    <property type="entry name" value="PTS_EIIB_2"/>
</dbReference>
<dbReference type="CDD" id="cd00211">
    <property type="entry name" value="PTS_IIA_fru"/>
    <property type="match status" value="1"/>
</dbReference>
<reference evidence="9 10" key="1">
    <citation type="submission" date="2017-02" db="EMBL/GenBank/DDBJ databases">
        <title>Vagococcus cremeus sp. nov., isolated from the small intestine of a marten, Martes flavigula.</title>
        <authorList>
            <person name="Tak E.J."/>
            <person name="Bae J.-W."/>
        </authorList>
    </citation>
    <scope>NUCLEOTIDE SEQUENCE [LARGE SCALE GENOMIC DNA]</scope>
    <source>
        <strain evidence="9 10">D7T301</strain>
    </source>
</reference>
<dbReference type="Gene3D" id="3.40.930.10">
    <property type="entry name" value="Mannitol-specific EII, Chain A"/>
    <property type="match status" value="1"/>
</dbReference>
<evidence type="ECO:0000313" key="10">
    <source>
        <dbReference type="Proteomes" id="UP000189970"/>
    </source>
</evidence>
<evidence type="ECO:0000256" key="1">
    <source>
        <dbReference type="ARBA" id="ARBA00022679"/>
    </source>
</evidence>
<keyword evidence="1" id="KW-0808">Transferase</keyword>
<accession>A0A1V4DG94</accession>